<dbReference type="OMA" id="KWERHER"/>
<sequence>MPEEASAAATIQRLEGALQQCLQQKESCEQTVRLLTVIAASLDATSTDMPVPLPLASSPLLADETLPLLHLTNNRVVSTALGAVLYSMAKIQHAAGAAVLRLSSRIECVNASVQHLTASVVSGTKAIQHSLEVGRRKALLDAATLAVLTTLVRLGCSESEENQVKPLPSCVAVLQRAWLAREMDTSAALTESVEVHQSAICTTCALLRSNLFETLTTQRFFPSVHVWGQLRAIRAAWVREVSPTGIHHRP</sequence>
<accession>G0U7L8</accession>
<dbReference type="VEuPathDB" id="TriTrypDB:TvY486_1009210"/>
<reference evidence="1" key="1">
    <citation type="journal article" date="2012" name="Proc. Natl. Acad. Sci. U.S.A.">
        <title>Antigenic diversity is generated by distinct evolutionary mechanisms in African trypanosome species.</title>
        <authorList>
            <person name="Jackson A.P."/>
            <person name="Berry A."/>
            <person name="Aslett M."/>
            <person name="Allison H.C."/>
            <person name="Burton P."/>
            <person name="Vavrova-Anderson J."/>
            <person name="Brown R."/>
            <person name="Browne H."/>
            <person name="Corton N."/>
            <person name="Hauser H."/>
            <person name="Gamble J."/>
            <person name="Gilderthorp R."/>
            <person name="Marcello L."/>
            <person name="McQuillan J."/>
            <person name="Otto T.D."/>
            <person name="Quail M.A."/>
            <person name="Sanders M.J."/>
            <person name="van Tonder A."/>
            <person name="Ginger M.L."/>
            <person name="Field M.C."/>
            <person name="Barry J.D."/>
            <person name="Hertz-Fowler C."/>
            <person name="Berriman M."/>
        </authorList>
    </citation>
    <scope>NUCLEOTIDE SEQUENCE</scope>
    <source>
        <strain evidence="1">Y486</strain>
    </source>
</reference>
<proteinExistence type="predicted"/>
<dbReference type="EMBL" id="HE573026">
    <property type="protein sequence ID" value="CCC51876.1"/>
    <property type="molecule type" value="Genomic_DNA"/>
</dbReference>
<dbReference type="AlphaFoldDB" id="G0U7L8"/>
<protein>
    <submittedName>
        <fullName evidence="1">Uncharacterized protein</fullName>
    </submittedName>
</protein>
<organism evidence="1">
    <name type="scientific">Trypanosoma vivax (strain Y486)</name>
    <dbReference type="NCBI Taxonomy" id="1055687"/>
    <lineage>
        <taxon>Eukaryota</taxon>
        <taxon>Discoba</taxon>
        <taxon>Euglenozoa</taxon>
        <taxon>Kinetoplastea</taxon>
        <taxon>Metakinetoplastina</taxon>
        <taxon>Trypanosomatida</taxon>
        <taxon>Trypanosomatidae</taxon>
        <taxon>Trypanosoma</taxon>
        <taxon>Duttonella</taxon>
    </lineage>
</organism>
<evidence type="ECO:0000313" key="1">
    <source>
        <dbReference type="EMBL" id="CCC51876.1"/>
    </source>
</evidence>
<gene>
    <name evidence="1" type="ORF">TVY486_1009210</name>
</gene>
<name>G0U7L8_TRYVY</name>